<reference evidence="4 5" key="1">
    <citation type="submission" date="2020-08" db="EMBL/GenBank/DDBJ databases">
        <title>Cohnella phylogeny.</title>
        <authorList>
            <person name="Dunlap C."/>
        </authorList>
    </citation>
    <scope>NUCLEOTIDE SEQUENCE [LARGE SCALE GENOMIC DNA]</scope>
    <source>
        <strain evidence="4 5">DSM 25239</strain>
    </source>
</reference>
<feature type="compositionally biased region" description="Low complexity" evidence="2">
    <location>
        <begin position="317"/>
        <end position="357"/>
    </location>
</feature>
<dbReference type="GO" id="GO:0003755">
    <property type="term" value="F:peptidyl-prolyl cis-trans isomerase activity"/>
    <property type="evidence" value="ECO:0007669"/>
    <property type="project" value="UniProtKB-KW"/>
</dbReference>
<dbReference type="Pfam" id="PF13616">
    <property type="entry name" value="Rotamase_3"/>
    <property type="match status" value="1"/>
</dbReference>
<feature type="domain" description="PpiC" evidence="3">
    <location>
        <begin position="172"/>
        <end position="275"/>
    </location>
</feature>
<dbReference type="PANTHER" id="PTHR47245">
    <property type="entry name" value="PEPTIDYLPROLYL ISOMERASE"/>
    <property type="match status" value="1"/>
</dbReference>
<keyword evidence="1" id="KW-0697">Rotamase</keyword>
<dbReference type="SUPFAM" id="SSF54534">
    <property type="entry name" value="FKBP-like"/>
    <property type="match status" value="1"/>
</dbReference>
<dbReference type="InterPro" id="IPR046357">
    <property type="entry name" value="PPIase_dom_sf"/>
</dbReference>
<keyword evidence="1 4" id="KW-0413">Isomerase</keyword>
<accession>A0A841TZT0</accession>
<evidence type="ECO:0000259" key="3">
    <source>
        <dbReference type="PROSITE" id="PS50198"/>
    </source>
</evidence>
<keyword evidence="5" id="KW-1185">Reference proteome</keyword>
<dbReference type="InterPro" id="IPR027304">
    <property type="entry name" value="Trigger_fact/SurA_dom_sf"/>
</dbReference>
<dbReference type="AlphaFoldDB" id="A0A841TZT0"/>
<protein>
    <submittedName>
        <fullName evidence="4">Peptidylprolyl isomerase</fullName>
    </submittedName>
</protein>
<dbReference type="Proteomes" id="UP000553776">
    <property type="component" value="Unassembled WGS sequence"/>
</dbReference>
<dbReference type="PROSITE" id="PS51257">
    <property type="entry name" value="PROKAR_LIPOPROTEIN"/>
    <property type="match status" value="1"/>
</dbReference>
<dbReference type="PROSITE" id="PS50198">
    <property type="entry name" value="PPIC_PPIASE_2"/>
    <property type="match status" value="1"/>
</dbReference>
<evidence type="ECO:0000313" key="4">
    <source>
        <dbReference type="EMBL" id="MBB6692458.1"/>
    </source>
</evidence>
<dbReference type="Gene3D" id="3.10.50.40">
    <property type="match status" value="1"/>
</dbReference>
<evidence type="ECO:0000256" key="2">
    <source>
        <dbReference type="SAM" id="MobiDB-lite"/>
    </source>
</evidence>
<feature type="region of interest" description="Disordered" evidence="2">
    <location>
        <begin position="308"/>
        <end position="357"/>
    </location>
</feature>
<dbReference type="RefSeq" id="WP_185136451.1">
    <property type="nucleotide sequence ID" value="NZ_JACJVR010000053.1"/>
</dbReference>
<dbReference type="EMBL" id="JACJVR010000053">
    <property type="protein sequence ID" value="MBB6692458.1"/>
    <property type="molecule type" value="Genomic_DNA"/>
</dbReference>
<comment type="caution">
    <text evidence="4">The sequence shown here is derived from an EMBL/GenBank/DDBJ whole genome shotgun (WGS) entry which is preliminary data.</text>
</comment>
<sequence length="357" mass="38742">MLHPKRGPSSRFAFVLLALALLVGLAAGCGKKENKIAAEYEGGQITTKEFTAYKTFMKIVNPTYGSIVDEDSVQETILTQFVGFRVLSARATDEAKKQGKDEADKQFEEMKKQITADADTKKTIEQMMKDGGLSYDQMKLFMEEQFIMYKDADLKVKDEDISSYYEKNKDKFKYATVRHILIGLTDKNNKTRTDADALKLANEVKGKLEAGGDWKALAKEYSDDPGSADNGGLYEKVDPSQWVEEFKNAANTQPIGQIGDPVKTSYGYHVIKVEARGTKTLDEAKAEIRSTLASDSIGKFMTDELPKLIKKTNVPKPSASPSPSASASASPSASASGSPSASPTPSASPSASAPASK</sequence>
<gene>
    <name evidence="4" type="ORF">H7B90_13690</name>
</gene>
<organism evidence="4 5">
    <name type="scientific">Cohnella xylanilytica</name>
    <dbReference type="NCBI Taxonomy" id="557555"/>
    <lineage>
        <taxon>Bacteria</taxon>
        <taxon>Bacillati</taxon>
        <taxon>Bacillota</taxon>
        <taxon>Bacilli</taxon>
        <taxon>Bacillales</taxon>
        <taxon>Paenibacillaceae</taxon>
        <taxon>Cohnella</taxon>
    </lineage>
</organism>
<name>A0A841TZT0_9BACL</name>
<dbReference type="SUPFAM" id="SSF109998">
    <property type="entry name" value="Triger factor/SurA peptide-binding domain-like"/>
    <property type="match status" value="1"/>
</dbReference>
<dbReference type="InterPro" id="IPR000297">
    <property type="entry name" value="PPIase_PpiC"/>
</dbReference>
<evidence type="ECO:0000313" key="5">
    <source>
        <dbReference type="Proteomes" id="UP000553776"/>
    </source>
</evidence>
<dbReference type="InterPro" id="IPR050245">
    <property type="entry name" value="PrsA_foldase"/>
</dbReference>
<evidence type="ECO:0000256" key="1">
    <source>
        <dbReference type="PROSITE-ProRule" id="PRU00278"/>
    </source>
</evidence>
<dbReference type="PANTHER" id="PTHR47245:SF2">
    <property type="entry name" value="PEPTIDYL-PROLYL CIS-TRANS ISOMERASE HP_0175-RELATED"/>
    <property type="match status" value="1"/>
</dbReference>
<proteinExistence type="predicted"/>